<name>A0A557RHD7_9GAMM</name>
<comment type="similarity">
    <text evidence="3">Belongs to the HAD-like hydrolase superfamily. SerB family.</text>
</comment>
<dbReference type="SFLD" id="SFLDS00003">
    <property type="entry name" value="Haloacid_Dehalogenase"/>
    <property type="match status" value="1"/>
</dbReference>
<evidence type="ECO:0000259" key="15">
    <source>
        <dbReference type="PROSITE" id="PS51671"/>
    </source>
</evidence>
<dbReference type="CDD" id="cd07500">
    <property type="entry name" value="HAD_PSP"/>
    <property type="match status" value="1"/>
</dbReference>
<feature type="active site" description="Nucleophile" evidence="14">
    <location>
        <position position="202"/>
    </location>
</feature>
<dbReference type="SFLD" id="SFLDG01137">
    <property type="entry name" value="C1.6.1:_Phosphoserine_Phosphat"/>
    <property type="match status" value="1"/>
</dbReference>
<evidence type="ECO:0000256" key="9">
    <source>
        <dbReference type="ARBA" id="ARBA00022842"/>
    </source>
</evidence>
<feature type="domain" description="ACT" evidence="15">
    <location>
        <begin position="12"/>
        <end position="85"/>
    </location>
</feature>
<keyword evidence="7" id="KW-0479">Metal-binding</keyword>
<comment type="catalytic activity">
    <reaction evidence="12">
        <text>O-phospho-L-serine + H2O = L-serine + phosphate</text>
        <dbReference type="Rhea" id="RHEA:21208"/>
        <dbReference type="ChEBI" id="CHEBI:15377"/>
        <dbReference type="ChEBI" id="CHEBI:33384"/>
        <dbReference type="ChEBI" id="CHEBI:43474"/>
        <dbReference type="ChEBI" id="CHEBI:57524"/>
        <dbReference type="EC" id="3.1.3.3"/>
    </reaction>
</comment>
<dbReference type="EMBL" id="VMKP01000003">
    <property type="protein sequence ID" value="TVO64545.1"/>
    <property type="molecule type" value="Genomic_DNA"/>
</dbReference>
<gene>
    <name evidence="16" type="primary">serB</name>
    <name evidence="16" type="ORF">FPL11_07815</name>
</gene>
<dbReference type="Pfam" id="PF13740">
    <property type="entry name" value="ACT_6"/>
    <property type="match status" value="1"/>
</dbReference>
<dbReference type="PROSITE" id="PS51671">
    <property type="entry name" value="ACT"/>
    <property type="match status" value="1"/>
</dbReference>
<dbReference type="InterPro" id="IPR004469">
    <property type="entry name" value="PSP"/>
</dbReference>
<reference evidence="16 17" key="1">
    <citation type="submission" date="2019-07" db="EMBL/GenBank/DDBJ databases">
        <title>Reclasification of Spiribacter aquaticus.</title>
        <authorList>
            <person name="Leon M.J."/>
            <person name="Sanchez-Porro C."/>
            <person name="Ventosa A."/>
        </authorList>
    </citation>
    <scope>NUCLEOTIDE SEQUENCE [LARGE SCALE GENOMIC DNA]</scope>
    <source>
        <strain evidence="16 17">SP30</strain>
    </source>
</reference>
<evidence type="ECO:0000313" key="17">
    <source>
        <dbReference type="Proteomes" id="UP000316688"/>
    </source>
</evidence>
<dbReference type="Pfam" id="PF12710">
    <property type="entry name" value="HAD"/>
    <property type="match status" value="1"/>
</dbReference>
<dbReference type="GO" id="GO:0036424">
    <property type="term" value="F:L-phosphoserine phosphatase activity"/>
    <property type="evidence" value="ECO:0007669"/>
    <property type="project" value="InterPro"/>
</dbReference>
<proteinExistence type="inferred from homology"/>
<dbReference type="RefSeq" id="WP_144348108.1">
    <property type="nucleotide sequence ID" value="NZ_VMKP01000003.1"/>
</dbReference>
<dbReference type="InterPro" id="IPR045865">
    <property type="entry name" value="ACT-like_dom_sf"/>
</dbReference>
<dbReference type="CDD" id="cd04871">
    <property type="entry name" value="ACT_PSP_2"/>
    <property type="match status" value="1"/>
</dbReference>
<dbReference type="InterPro" id="IPR049148">
    <property type="entry name" value="PSP_ACT"/>
</dbReference>
<evidence type="ECO:0000256" key="11">
    <source>
        <dbReference type="ARBA" id="ARBA00031693"/>
    </source>
</evidence>
<evidence type="ECO:0000256" key="13">
    <source>
        <dbReference type="ARBA" id="ARBA00048523"/>
    </source>
</evidence>
<dbReference type="GO" id="GO:0005737">
    <property type="term" value="C:cytoplasm"/>
    <property type="evidence" value="ECO:0007669"/>
    <property type="project" value="TreeGrafter"/>
</dbReference>
<dbReference type="Gene3D" id="3.40.50.1000">
    <property type="entry name" value="HAD superfamily/HAD-like"/>
    <property type="match status" value="1"/>
</dbReference>
<evidence type="ECO:0000256" key="10">
    <source>
        <dbReference type="ARBA" id="ARBA00023299"/>
    </source>
</evidence>
<evidence type="ECO:0000256" key="8">
    <source>
        <dbReference type="ARBA" id="ARBA00022801"/>
    </source>
</evidence>
<comment type="caution">
    <text evidence="16">The sequence shown here is derived from an EMBL/GenBank/DDBJ whole genome shotgun (WGS) entry which is preliminary data.</text>
</comment>
<evidence type="ECO:0000256" key="2">
    <source>
        <dbReference type="ARBA" id="ARBA00005135"/>
    </source>
</evidence>
<dbReference type="Proteomes" id="UP000316688">
    <property type="component" value="Unassembled WGS sequence"/>
</dbReference>
<dbReference type="NCBIfam" id="TIGR00338">
    <property type="entry name" value="serB"/>
    <property type="match status" value="1"/>
</dbReference>
<keyword evidence="10" id="KW-0718">Serine biosynthesis</keyword>
<dbReference type="PANTHER" id="PTHR43344:SF2">
    <property type="entry name" value="PHOSPHOSERINE PHOSPHATASE"/>
    <property type="match status" value="1"/>
</dbReference>
<dbReference type="Pfam" id="PF21086">
    <property type="entry name" value="ACT_PSP_2"/>
    <property type="match status" value="1"/>
</dbReference>
<evidence type="ECO:0000313" key="16">
    <source>
        <dbReference type="EMBL" id="TVO64545.1"/>
    </source>
</evidence>
<dbReference type="InterPro" id="IPR002912">
    <property type="entry name" value="ACT_dom"/>
</dbReference>
<keyword evidence="9" id="KW-0460">Magnesium</keyword>
<dbReference type="SFLD" id="SFLDG01136">
    <property type="entry name" value="C1.6:_Phosphoserine_Phosphatas"/>
    <property type="match status" value="1"/>
</dbReference>
<feature type="active site" description="Proton donor" evidence="14">
    <location>
        <position position="204"/>
    </location>
</feature>
<dbReference type="EC" id="3.1.3.3" evidence="4"/>
<dbReference type="SUPFAM" id="SSF55021">
    <property type="entry name" value="ACT-like"/>
    <property type="match status" value="1"/>
</dbReference>
<dbReference type="SFLD" id="SFLDF00029">
    <property type="entry name" value="phosphoserine_phosphatase"/>
    <property type="match status" value="1"/>
</dbReference>
<sequence length="410" mass="45066">MNDIESDSEIILINISGSDRPGVTAALMGILADYPVRVLDISQAMVHENLALAILIKLSGAADSAAVLKDLLYEAHQLELRVRFQPVPANEYQQWVRGERQSAYVLTLLGRRVTAAQIARIARVTTQHALNIEDIVRLSARSPLHDEREESRACLELSLRGEPSDADAMKAAFLSISREMDIDISFQEDNFYRRNRRLVVFDMDSTLIHEEVIDELAHEAGVGDQVAAVTEAAMRGDIDFRDSLAQRVACLKGLDEAVLARVAERLTLTEGAERLMKTLQTLGYRTAVISGGFDFFGYHLQRRLELDTVYANRLEIVDGRLTGQVAGPIVDGERKAQLLERLAGEMGIDLAQVIAVGDGANDLPMLRSAGLGIAFHAKPLVQKSARQAISTIGLDGVLYLMGMNDAENPH</sequence>
<accession>A0A557RHD7</accession>
<evidence type="ECO:0000256" key="3">
    <source>
        <dbReference type="ARBA" id="ARBA00009184"/>
    </source>
</evidence>
<dbReference type="CDD" id="cd04870">
    <property type="entry name" value="ACT_PSP_1"/>
    <property type="match status" value="1"/>
</dbReference>
<evidence type="ECO:0000256" key="4">
    <source>
        <dbReference type="ARBA" id="ARBA00012640"/>
    </source>
</evidence>
<dbReference type="NCBIfam" id="TIGR01488">
    <property type="entry name" value="HAD-SF-IB"/>
    <property type="match status" value="1"/>
</dbReference>
<keyword evidence="8 16" id="KW-0378">Hydrolase</keyword>
<organism evidence="16 17">
    <name type="scientific">Spiribacter aquaticus</name>
    <dbReference type="NCBI Taxonomy" id="1935996"/>
    <lineage>
        <taxon>Bacteria</taxon>
        <taxon>Pseudomonadati</taxon>
        <taxon>Pseudomonadota</taxon>
        <taxon>Gammaproteobacteria</taxon>
        <taxon>Chromatiales</taxon>
        <taxon>Ectothiorhodospiraceae</taxon>
        <taxon>Spiribacter</taxon>
    </lineage>
</organism>
<evidence type="ECO:0000256" key="14">
    <source>
        <dbReference type="PIRSR" id="PIRSR604469-1"/>
    </source>
</evidence>
<comment type="pathway">
    <text evidence="2">Amino-acid biosynthesis; L-serine biosynthesis; L-serine from 3-phospho-D-glycerate: step 3/3.</text>
</comment>
<keyword evidence="17" id="KW-1185">Reference proteome</keyword>
<dbReference type="PANTHER" id="PTHR43344">
    <property type="entry name" value="PHOSPHOSERINE PHOSPHATASE"/>
    <property type="match status" value="1"/>
</dbReference>
<evidence type="ECO:0000256" key="12">
    <source>
        <dbReference type="ARBA" id="ARBA00048138"/>
    </source>
</evidence>
<dbReference type="UniPathway" id="UPA00135">
    <property type="reaction ID" value="UER00198"/>
</dbReference>
<dbReference type="SUPFAM" id="SSF56784">
    <property type="entry name" value="HAD-like"/>
    <property type="match status" value="1"/>
</dbReference>
<dbReference type="InterPro" id="IPR050582">
    <property type="entry name" value="HAD-like_SerB"/>
</dbReference>
<evidence type="ECO:0000256" key="1">
    <source>
        <dbReference type="ARBA" id="ARBA00001946"/>
    </source>
</evidence>
<dbReference type="InterPro" id="IPR036412">
    <property type="entry name" value="HAD-like_sf"/>
</dbReference>
<dbReference type="Gene3D" id="3.30.70.260">
    <property type="match status" value="2"/>
</dbReference>
<comment type="cofactor">
    <cofactor evidence="1">
        <name>Mg(2+)</name>
        <dbReference type="ChEBI" id="CHEBI:18420"/>
    </cofactor>
</comment>
<evidence type="ECO:0000256" key="7">
    <source>
        <dbReference type="ARBA" id="ARBA00022723"/>
    </source>
</evidence>
<dbReference type="InterPro" id="IPR023214">
    <property type="entry name" value="HAD_sf"/>
</dbReference>
<protein>
    <recommendedName>
        <fullName evidence="5">Phosphoserine phosphatase</fullName>
        <ecNumber evidence="4">3.1.3.3</ecNumber>
    </recommendedName>
    <alternativeName>
        <fullName evidence="11">O-phosphoserine phosphohydrolase</fullName>
    </alternativeName>
</protein>
<dbReference type="GO" id="GO:0006564">
    <property type="term" value="P:L-serine biosynthetic process"/>
    <property type="evidence" value="ECO:0007669"/>
    <property type="project" value="UniProtKB-KW"/>
</dbReference>
<evidence type="ECO:0000256" key="6">
    <source>
        <dbReference type="ARBA" id="ARBA00022605"/>
    </source>
</evidence>
<dbReference type="GO" id="GO:0000287">
    <property type="term" value="F:magnesium ion binding"/>
    <property type="evidence" value="ECO:0007669"/>
    <property type="project" value="TreeGrafter"/>
</dbReference>
<evidence type="ECO:0000256" key="5">
    <source>
        <dbReference type="ARBA" id="ARBA00015196"/>
    </source>
</evidence>
<keyword evidence="6" id="KW-0028">Amino-acid biosynthesis</keyword>
<dbReference type="AlphaFoldDB" id="A0A557RHD7"/>
<comment type="catalytic activity">
    <reaction evidence="13">
        <text>O-phospho-D-serine + H2O = D-serine + phosphate</text>
        <dbReference type="Rhea" id="RHEA:24873"/>
        <dbReference type="ChEBI" id="CHEBI:15377"/>
        <dbReference type="ChEBI" id="CHEBI:35247"/>
        <dbReference type="ChEBI" id="CHEBI:43474"/>
        <dbReference type="ChEBI" id="CHEBI:58680"/>
        <dbReference type="EC" id="3.1.3.3"/>
    </reaction>
</comment>